<organism evidence="19 20">
    <name type="scientific">Koleobacter methoxysyntrophicus</name>
    <dbReference type="NCBI Taxonomy" id="2751313"/>
    <lineage>
        <taxon>Bacteria</taxon>
        <taxon>Bacillati</taxon>
        <taxon>Bacillota</taxon>
        <taxon>Clostridia</taxon>
        <taxon>Koleobacterales</taxon>
        <taxon>Koleobacteraceae</taxon>
        <taxon>Koleobacter</taxon>
    </lineage>
</organism>
<evidence type="ECO:0000256" key="14">
    <source>
        <dbReference type="ARBA" id="ARBA00023204"/>
    </source>
</evidence>
<evidence type="ECO:0000256" key="6">
    <source>
        <dbReference type="ARBA" id="ARBA00022679"/>
    </source>
</evidence>
<dbReference type="NCBIfam" id="NF002848">
    <property type="entry name" value="PRK03103.1"/>
    <property type="match status" value="1"/>
</dbReference>
<evidence type="ECO:0000256" key="8">
    <source>
        <dbReference type="ARBA" id="ARBA00022705"/>
    </source>
</evidence>
<dbReference type="GO" id="GO:0003887">
    <property type="term" value="F:DNA-directed DNA polymerase activity"/>
    <property type="evidence" value="ECO:0007669"/>
    <property type="project" value="UniProtKB-UniRule"/>
</dbReference>
<name>A0A8A0RLK2_9FIRM</name>
<dbReference type="GO" id="GO:0006261">
    <property type="term" value="P:DNA-templated DNA replication"/>
    <property type="evidence" value="ECO:0007669"/>
    <property type="project" value="UniProtKB-UniRule"/>
</dbReference>
<dbReference type="InterPro" id="IPR050116">
    <property type="entry name" value="DNA_polymerase-Y"/>
</dbReference>
<sequence>MNIIHIDMNAFYASCHQAVNPALRGKPVLVAGDPKKRSGIVLTASYEARKFGVKTAMPNWQARKLCPHAIFIKPDYRLYVDFSDRFLEILNQYTPVVERYSIDEAWMDVSGCENLFGPCADIARIIQQRIWEELNLPCSLGISSNKLLSKMASNMKKPRGLTVLNPENIPEKIWPLPIGELIGIGRNMANHLEKMNIKTIGDLARMPVEILEDKFGIRGRCLHERARGIDNSPVNPTSRESAKSIGHSTTLPKDLDDIRDIQQVLLGLAELVGKRIRQEGYVGKTVTVIIRKSDFTTVTRSRTINPTNLTEDIYINALKIFEKYWDRTSKIRLLGISLSNLQKNIRQLSFLERNNKLERLNYVIDDIQNRFGYNAIFRAKLLKNNLSQDRVVSPLDVGYHPSFRKK</sequence>
<dbReference type="GO" id="GO:0042276">
    <property type="term" value="P:error-prone translesion synthesis"/>
    <property type="evidence" value="ECO:0007669"/>
    <property type="project" value="TreeGrafter"/>
</dbReference>
<dbReference type="RefSeq" id="WP_206708697.1">
    <property type="nucleotide sequence ID" value="NZ_CP059066.1"/>
</dbReference>
<dbReference type="GO" id="GO:0005829">
    <property type="term" value="C:cytosol"/>
    <property type="evidence" value="ECO:0007669"/>
    <property type="project" value="TreeGrafter"/>
</dbReference>
<dbReference type="KEGG" id="kme:H0A61_00813"/>
<feature type="binding site" evidence="16">
    <location>
        <position position="103"/>
    </location>
    <ligand>
        <name>Mg(2+)</name>
        <dbReference type="ChEBI" id="CHEBI:18420"/>
    </ligand>
</feature>
<evidence type="ECO:0000256" key="7">
    <source>
        <dbReference type="ARBA" id="ARBA00022695"/>
    </source>
</evidence>
<evidence type="ECO:0000256" key="12">
    <source>
        <dbReference type="ARBA" id="ARBA00022932"/>
    </source>
</evidence>
<keyword evidence="5 16" id="KW-0963">Cytoplasm</keyword>
<evidence type="ECO:0000313" key="20">
    <source>
        <dbReference type="Proteomes" id="UP000662904"/>
    </source>
</evidence>
<evidence type="ECO:0000256" key="3">
    <source>
        <dbReference type="ARBA" id="ARBA00011245"/>
    </source>
</evidence>
<dbReference type="Pfam" id="PF00817">
    <property type="entry name" value="IMS"/>
    <property type="match status" value="1"/>
</dbReference>
<keyword evidence="4 16" id="KW-0515">Mutator protein</keyword>
<feature type="binding site" evidence="16">
    <location>
        <position position="7"/>
    </location>
    <ligand>
        <name>Mg(2+)</name>
        <dbReference type="ChEBI" id="CHEBI:18420"/>
    </ligand>
</feature>
<dbReference type="InterPro" id="IPR022880">
    <property type="entry name" value="DNApol_IV"/>
</dbReference>
<evidence type="ECO:0000256" key="2">
    <source>
        <dbReference type="ARBA" id="ARBA00010945"/>
    </source>
</evidence>
<keyword evidence="9 16" id="KW-0479">Metal-binding</keyword>
<dbReference type="CDD" id="cd03586">
    <property type="entry name" value="PolY_Pol_IV_kappa"/>
    <property type="match status" value="1"/>
</dbReference>
<dbReference type="Gene3D" id="3.40.1170.60">
    <property type="match status" value="1"/>
</dbReference>
<evidence type="ECO:0000256" key="10">
    <source>
        <dbReference type="ARBA" id="ARBA00022763"/>
    </source>
</evidence>
<keyword evidence="6 16" id="KW-0808">Transferase</keyword>
<keyword evidence="8 16" id="KW-0235">DNA replication</keyword>
<dbReference type="PROSITE" id="PS50173">
    <property type="entry name" value="UMUC"/>
    <property type="match status" value="1"/>
</dbReference>
<keyword evidence="7 16" id="KW-0548">Nucleotidyltransferase</keyword>
<evidence type="ECO:0000256" key="13">
    <source>
        <dbReference type="ARBA" id="ARBA00023125"/>
    </source>
</evidence>
<dbReference type="Gene3D" id="3.30.1490.100">
    <property type="entry name" value="DNA polymerase, Y-family, little finger domain"/>
    <property type="match status" value="1"/>
</dbReference>
<accession>A0A8A0RLK2</accession>
<comment type="similarity">
    <text evidence="2 16">Belongs to the DNA polymerase type-Y family.</text>
</comment>
<dbReference type="Pfam" id="PF21999">
    <property type="entry name" value="IMS_HHH_1"/>
    <property type="match status" value="1"/>
</dbReference>
<evidence type="ECO:0000256" key="4">
    <source>
        <dbReference type="ARBA" id="ARBA00022457"/>
    </source>
</evidence>
<dbReference type="NCBIfam" id="NF002492">
    <property type="entry name" value="PRK01810.1"/>
    <property type="match status" value="1"/>
</dbReference>
<dbReference type="GO" id="GO:0006281">
    <property type="term" value="P:DNA repair"/>
    <property type="evidence" value="ECO:0007669"/>
    <property type="project" value="UniProtKB-UniRule"/>
</dbReference>
<dbReference type="PANTHER" id="PTHR11076">
    <property type="entry name" value="DNA REPAIR POLYMERASE UMUC / TRANSFERASE FAMILY MEMBER"/>
    <property type="match status" value="1"/>
</dbReference>
<dbReference type="EC" id="2.7.7.7" evidence="16"/>
<dbReference type="PANTHER" id="PTHR11076:SF35">
    <property type="entry name" value="DNA REPAIR PROTEIN HOMOLOG YOBH"/>
    <property type="match status" value="1"/>
</dbReference>
<dbReference type="HAMAP" id="MF_01113">
    <property type="entry name" value="DNApol_IV"/>
    <property type="match status" value="1"/>
</dbReference>
<dbReference type="AlphaFoldDB" id="A0A8A0RLK2"/>
<comment type="subcellular location">
    <subcellularLocation>
        <location evidence="1 16">Cytoplasm</location>
    </subcellularLocation>
</comment>
<dbReference type="InterPro" id="IPR043502">
    <property type="entry name" value="DNA/RNA_pol_sf"/>
</dbReference>
<evidence type="ECO:0000256" key="15">
    <source>
        <dbReference type="ARBA" id="ARBA00049244"/>
    </source>
</evidence>
<dbReference type="GO" id="GO:0009432">
    <property type="term" value="P:SOS response"/>
    <property type="evidence" value="ECO:0007669"/>
    <property type="project" value="TreeGrafter"/>
</dbReference>
<dbReference type="SUPFAM" id="SSF100879">
    <property type="entry name" value="Lesion bypass DNA polymerase (Y-family), little finger domain"/>
    <property type="match status" value="1"/>
</dbReference>
<evidence type="ECO:0000256" key="1">
    <source>
        <dbReference type="ARBA" id="ARBA00004496"/>
    </source>
</evidence>
<dbReference type="SUPFAM" id="SSF56672">
    <property type="entry name" value="DNA/RNA polymerases"/>
    <property type="match status" value="1"/>
</dbReference>
<dbReference type="NCBIfam" id="NF002677">
    <property type="entry name" value="PRK02406.1"/>
    <property type="match status" value="1"/>
</dbReference>
<dbReference type="Proteomes" id="UP000662904">
    <property type="component" value="Chromosome"/>
</dbReference>
<evidence type="ECO:0000256" key="16">
    <source>
        <dbReference type="HAMAP-Rule" id="MF_01113"/>
    </source>
</evidence>
<dbReference type="FunFam" id="3.30.1490.100:FF:000004">
    <property type="entry name" value="DNA polymerase IV"/>
    <property type="match status" value="1"/>
</dbReference>
<evidence type="ECO:0000313" key="19">
    <source>
        <dbReference type="EMBL" id="QSQ08488.1"/>
    </source>
</evidence>
<protein>
    <recommendedName>
        <fullName evidence="16">DNA polymerase IV</fullName>
        <shortName evidence="16">Pol IV</shortName>
        <ecNumber evidence="16">2.7.7.7</ecNumber>
    </recommendedName>
</protein>
<dbReference type="FunFam" id="3.40.1170.60:FF:000001">
    <property type="entry name" value="DNA polymerase IV"/>
    <property type="match status" value="1"/>
</dbReference>
<evidence type="ECO:0000259" key="18">
    <source>
        <dbReference type="PROSITE" id="PS50173"/>
    </source>
</evidence>
<keyword evidence="20" id="KW-1185">Reference proteome</keyword>
<keyword evidence="11 16" id="KW-0460">Magnesium</keyword>
<dbReference type="Pfam" id="PF11799">
    <property type="entry name" value="IMS_C"/>
    <property type="match status" value="1"/>
</dbReference>
<evidence type="ECO:0000256" key="17">
    <source>
        <dbReference type="SAM" id="MobiDB-lite"/>
    </source>
</evidence>
<comment type="function">
    <text evidence="16">Poorly processive, error-prone DNA polymerase involved in untargeted mutagenesis. Copies undamaged DNA at stalled replication forks, which arise in vivo from mismatched or misaligned primer ends. These misaligned primers can be extended by PolIV. Exhibits no 3'-5' exonuclease (proofreading) activity. May be involved in translesional synthesis, in conjunction with the beta clamp from PolIII.</text>
</comment>
<comment type="cofactor">
    <cofactor evidence="16">
        <name>Mg(2+)</name>
        <dbReference type="ChEBI" id="CHEBI:18420"/>
    </cofactor>
    <text evidence="16">Binds 2 magnesium ions per subunit.</text>
</comment>
<evidence type="ECO:0000256" key="11">
    <source>
        <dbReference type="ARBA" id="ARBA00022842"/>
    </source>
</evidence>
<gene>
    <name evidence="16 19" type="primary">dinB</name>
    <name evidence="19" type="ORF">H0A61_00813</name>
</gene>
<dbReference type="InterPro" id="IPR053848">
    <property type="entry name" value="IMS_HHH_1"/>
</dbReference>
<dbReference type="GO" id="GO:0003684">
    <property type="term" value="F:damaged DNA binding"/>
    <property type="evidence" value="ECO:0007669"/>
    <property type="project" value="InterPro"/>
</dbReference>
<feature type="active site" evidence="16">
    <location>
        <position position="104"/>
    </location>
</feature>
<dbReference type="InterPro" id="IPR001126">
    <property type="entry name" value="UmuC"/>
</dbReference>
<dbReference type="EMBL" id="CP059066">
    <property type="protein sequence ID" value="QSQ08488.1"/>
    <property type="molecule type" value="Genomic_DNA"/>
</dbReference>
<comment type="subunit">
    <text evidence="3 16">Monomer.</text>
</comment>
<dbReference type="InterPro" id="IPR036775">
    <property type="entry name" value="DNA_pol_Y-fam_lit_finger_sf"/>
</dbReference>
<evidence type="ECO:0000256" key="9">
    <source>
        <dbReference type="ARBA" id="ARBA00022723"/>
    </source>
</evidence>
<feature type="site" description="Substrate discrimination" evidence="16">
    <location>
        <position position="12"/>
    </location>
</feature>
<keyword evidence="12 16" id="KW-0239">DNA-directed DNA polymerase</keyword>
<feature type="domain" description="UmuC" evidence="18">
    <location>
        <begin position="3"/>
        <end position="185"/>
    </location>
</feature>
<keyword evidence="13 16" id="KW-0238">DNA-binding</keyword>
<comment type="catalytic activity">
    <reaction evidence="15 16">
        <text>DNA(n) + a 2'-deoxyribonucleoside 5'-triphosphate = DNA(n+1) + diphosphate</text>
        <dbReference type="Rhea" id="RHEA:22508"/>
        <dbReference type="Rhea" id="RHEA-COMP:17339"/>
        <dbReference type="Rhea" id="RHEA-COMP:17340"/>
        <dbReference type="ChEBI" id="CHEBI:33019"/>
        <dbReference type="ChEBI" id="CHEBI:61560"/>
        <dbReference type="ChEBI" id="CHEBI:173112"/>
        <dbReference type="EC" id="2.7.7.7"/>
    </reaction>
</comment>
<proteinExistence type="inferred from homology"/>
<dbReference type="GO" id="GO:0000287">
    <property type="term" value="F:magnesium ion binding"/>
    <property type="evidence" value="ECO:0007669"/>
    <property type="project" value="UniProtKB-UniRule"/>
</dbReference>
<dbReference type="InterPro" id="IPR043128">
    <property type="entry name" value="Rev_trsase/Diguanyl_cyclase"/>
</dbReference>
<dbReference type="Gene3D" id="1.10.150.20">
    <property type="entry name" value="5' to 3' exonuclease, C-terminal subdomain"/>
    <property type="match status" value="1"/>
</dbReference>
<keyword evidence="14 16" id="KW-0234">DNA repair</keyword>
<dbReference type="Gene3D" id="3.30.70.270">
    <property type="match status" value="1"/>
</dbReference>
<dbReference type="InterPro" id="IPR017961">
    <property type="entry name" value="DNA_pol_Y-fam_little_finger"/>
</dbReference>
<feature type="region of interest" description="Disordered" evidence="17">
    <location>
        <begin position="228"/>
        <end position="249"/>
    </location>
</feature>
<reference evidence="19" key="1">
    <citation type="submission" date="2020-07" db="EMBL/GenBank/DDBJ databases">
        <title>Koleobacter methoxysyntrophicus gen. nov., sp. nov., a novel anaerobic bacterium isolated from deep subsurface oil field and proposal of Koleobacterales ord. nov. in the phylum Firmicutes.</title>
        <authorList>
            <person name="Sakamoto S."/>
            <person name="Tamaki H."/>
        </authorList>
    </citation>
    <scope>NUCLEOTIDE SEQUENCE</scope>
    <source>
        <strain evidence="19">NRmbB1</strain>
    </source>
</reference>
<evidence type="ECO:0000256" key="5">
    <source>
        <dbReference type="ARBA" id="ARBA00022490"/>
    </source>
</evidence>
<keyword evidence="10 16" id="KW-0227">DNA damage</keyword>